<name>A0A841DX47_9ACTN</name>
<evidence type="ECO:0000313" key="1">
    <source>
        <dbReference type="EMBL" id="MBB5979818.1"/>
    </source>
</evidence>
<gene>
    <name evidence="1" type="ORF">HDA44_003159</name>
</gene>
<dbReference type="SUPFAM" id="SSF55961">
    <property type="entry name" value="Bet v1-like"/>
    <property type="match status" value="1"/>
</dbReference>
<dbReference type="RefSeq" id="WP_184835078.1">
    <property type="nucleotide sequence ID" value="NZ_BAAAVN010000006.1"/>
</dbReference>
<dbReference type="InterPro" id="IPR023393">
    <property type="entry name" value="START-like_dom_sf"/>
</dbReference>
<proteinExistence type="predicted"/>
<dbReference type="Pfam" id="PF10604">
    <property type="entry name" value="Polyketide_cyc2"/>
    <property type="match status" value="1"/>
</dbReference>
<evidence type="ECO:0000313" key="2">
    <source>
        <dbReference type="Proteomes" id="UP000558997"/>
    </source>
</evidence>
<dbReference type="Gene3D" id="3.30.530.20">
    <property type="match status" value="1"/>
</dbReference>
<evidence type="ECO:0008006" key="3">
    <source>
        <dbReference type="Google" id="ProtNLM"/>
    </source>
</evidence>
<keyword evidence="2" id="KW-1185">Reference proteome</keyword>
<dbReference type="AlphaFoldDB" id="A0A841DX47"/>
<dbReference type="Proteomes" id="UP000558997">
    <property type="component" value="Unassembled WGS sequence"/>
</dbReference>
<accession>A0A841DX47</accession>
<reference evidence="1 2" key="1">
    <citation type="submission" date="2020-08" db="EMBL/GenBank/DDBJ databases">
        <title>Sequencing the genomes of 1000 actinobacteria strains.</title>
        <authorList>
            <person name="Klenk H.-P."/>
        </authorList>
    </citation>
    <scope>NUCLEOTIDE SEQUENCE [LARGE SCALE GENOMIC DNA]</scope>
    <source>
        <strain evidence="1 2">DSM 17294</strain>
    </source>
</reference>
<comment type="caution">
    <text evidence="1">The sequence shown here is derived from an EMBL/GenBank/DDBJ whole genome shotgun (WGS) entry which is preliminary data.</text>
</comment>
<dbReference type="InterPro" id="IPR019587">
    <property type="entry name" value="Polyketide_cyclase/dehydratase"/>
</dbReference>
<protein>
    <recommendedName>
        <fullName evidence="3">SRPBCC family protein</fullName>
    </recommendedName>
</protein>
<dbReference type="EMBL" id="JACHNF010000001">
    <property type="protein sequence ID" value="MBB5979818.1"/>
    <property type="molecule type" value="Genomic_DNA"/>
</dbReference>
<sequence>MEQMKGKARFRWEVARLSATPVHVHEAVTIELPHDPATVWNFLEDPQSSILLSDRTSRAERLSGTPLGLGEIQLFIQESDSGRVGSMLEVVAYDPGRRAVTRDISGGPRGGGELLVEPLSAGCRVTQSHWVTLPVGTSSRTAKVTRQVFRAHLDDFGRRLQRVDSSVIARWAPSGV</sequence>
<organism evidence="1 2">
    <name type="scientific">Kribbella solani</name>
    <dbReference type="NCBI Taxonomy" id="236067"/>
    <lineage>
        <taxon>Bacteria</taxon>
        <taxon>Bacillati</taxon>
        <taxon>Actinomycetota</taxon>
        <taxon>Actinomycetes</taxon>
        <taxon>Propionibacteriales</taxon>
        <taxon>Kribbellaceae</taxon>
        <taxon>Kribbella</taxon>
    </lineage>
</organism>